<feature type="signal peptide" evidence="1">
    <location>
        <begin position="1"/>
        <end position="18"/>
    </location>
</feature>
<accession>A0A0M2V3B4</accession>
<dbReference type="EMBL" id="LAHO01000011">
    <property type="protein sequence ID" value="KKO45121.1"/>
    <property type="molecule type" value="Genomic_DNA"/>
</dbReference>
<reference evidence="3 4" key="1">
    <citation type="submission" date="2015-03" db="EMBL/GenBank/DDBJ databases">
        <title>Draft genome sequences of two protease-producing strains of Arsukibacterium isolated from two cold and alkaline environments.</title>
        <authorList>
            <person name="Lylloff J.E."/>
            <person name="Skov L.B."/>
            <person name="Jepsen M."/>
            <person name="Hallin P.F."/>
            <person name="Sorensen S.J."/>
            <person name="Stougaard P."/>
            <person name="Glaring M.A."/>
        </authorList>
    </citation>
    <scope>NUCLEOTIDE SEQUENCE [LARGE SCALE GENOMIC DNA]</scope>
    <source>
        <strain evidence="3 4">GCM72</strain>
    </source>
</reference>
<evidence type="ECO:0000313" key="3">
    <source>
        <dbReference type="EMBL" id="KKO45121.1"/>
    </source>
</evidence>
<dbReference type="InterPro" id="IPR007055">
    <property type="entry name" value="BON_dom"/>
</dbReference>
<evidence type="ECO:0000313" key="4">
    <source>
        <dbReference type="Proteomes" id="UP000034228"/>
    </source>
</evidence>
<feature type="chain" id="PRO_5005644324" description="BON domain-containing protein" evidence="1">
    <location>
        <begin position="19"/>
        <end position="110"/>
    </location>
</feature>
<dbReference type="Gene3D" id="3.30.1340.30">
    <property type="match status" value="1"/>
</dbReference>
<proteinExistence type="predicted"/>
<dbReference type="InterPro" id="IPR051686">
    <property type="entry name" value="Lipoprotein_DolP"/>
</dbReference>
<dbReference type="Pfam" id="PF04972">
    <property type="entry name" value="BON"/>
    <property type="match status" value="1"/>
</dbReference>
<keyword evidence="1" id="KW-0732">Signal</keyword>
<name>A0A0M2V3B4_9GAMM</name>
<gene>
    <name evidence="3" type="ORF">WG68_11845</name>
</gene>
<evidence type="ECO:0000259" key="2">
    <source>
        <dbReference type="PROSITE" id="PS50914"/>
    </source>
</evidence>
<sequence length="110" mass="11485">MKILTTLQALLLTLPLLAVTGCDNKPAAAGQNSQQQDNRLGSAVTEALQRDAVFARSDINVMVSAAGQVTLSGTVASSEDKRRAAEIVQQVAGIKNVNNELDVVSPANPD</sequence>
<dbReference type="InterPro" id="IPR014004">
    <property type="entry name" value="Transpt-assoc_nodulatn_dom_bac"/>
</dbReference>
<protein>
    <recommendedName>
        <fullName evidence="2">BON domain-containing protein</fullName>
    </recommendedName>
</protein>
<dbReference type="SMART" id="SM00749">
    <property type="entry name" value="BON"/>
    <property type="match status" value="1"/>
</dbReference>
<dbReference type="OrthoDB" id="7065980at2"/>
<comment type="caution">
    <text evidence="3">The sequence shown here is derived from an EMBL/GenBank/DDBJ whole genome shotgun (WGS) entry which is preliminary data.</text>
</comment>
<dbReference type="PANTHER" id="PTHR34606">
    <property type="entry name" value="BON DOMAIN-CONTAINING PROTEIN"/>
    <property type="match status" value="1"/>
</dbReference>
<organism evidence="3 4">
    <name type="scientific">Arsukibacterium ikkense</name>
    <dbReference type="NCBI Taxonomy" id="336831"/>
    <lineage>
        <taxon>Bacteria</taxon>
        <taxon>Pseudomonadati</taxon>
        <taxon>Pseudomonadota</taxon>
        <taxon>Gammaproteobacteria</taxon>
        <taxon>Chromatiales</taxon>
        <taxon>Chromatiaceae</taxon>
        <taxon>Arsukibacterium</taxon>
    </lineage>
</organism>
<dbReference type="STRING" id="336831.WG68_11845"/>
<dbReference type="RefSeq" id="WP_046557910.1">
    <property type="nucleotide sequence ID" value="NZ_LAHO01000011.1"/>
</dbReference>
<dbReference type="PROSITE" id="PS50914">
    <property type="entry name" value="BON"/>
    <property type="match status" value="1"/>
</dbReference>
<feature type="domain" description="BON" evidence="2">
    <location>
        <begin position="36"/>
        <end position="105"/>
    </location>
</feature>
<dbReference type="PROSITE" id="PS51257">
    <property type="entry name" value="PROKAR_LIPOPROTEIN"/>
    <property type="match status" value="1"/>
</dbReference>
<dbReference type="PANTHER" id="PTHR34606:SF15">
    <property type="entry name" value="BON DOMAIN-CONTAINING PROTEIN"/>
    <property type="match status" value="1"/>
</dbReference>
<evidence type="ECO:0000256" key="1">
    <source>
        <dbReference type="SAM" id="SignalP"/>
    </source>
</evidence>
<dbReference type="AlphaFoldDB" id="A0A0M2V3B4"/>
<dbReference type="Proteomes" id="UP000034228">
    <property type="component" value="Unassembled WGS sequence"/>
</dbReference>
<keyword evidence="4" id="KW-1185">Reference proteome</keyword>